<name>A0ABN0BHE1_BACFG</name>
<accession>A0ABN0BHE1</accession>
<reference evidence="1 2" key="1">
    <citation type="submission" date="2008-12" db="EMBL/GenBank/DDBJ databases">
        <title>Annotation of Bacteroides fragilis strain 3_1_12.</title>
        <authorList>
            <consortium name="The Broad Institute Genome Sequencing Platform"/>
            <person name="Ward D."/>
            <person name="Young S.K."/>
            <person name="Kodira C.D."/>
            <person name="Zeng Q."/>
            <person name="Koehrsen M."/>
            <person name="Alvarado L."/>
            <person name="Berlin A."/>
            <person name="Borenstein D."/>
            <person name="Chen Z."/>
            <person name="Engels R."/>
            <person name="Freedman E."/>
            <person name="Gellesch M."/>
            <person name="Goldberg J."/>
            <person name="Griggs A."/>
            <person name="Gujja S."/>
            <person name="Heiman D."/>
            <person name="Hepburn T."/>
            <person name="Howarth C."/>
            <person name="Jen D."/>
            <person name="Larson L."/>
            <person name="Lewis B."/>
            <person name="Mehta T."/>
            <person name="Park D."/>
            <person name="Pearson M."/>
            <person name="Roberts A."/>
            <person name="Saif S."/>
            <person name="Shea T."/>
            <person name="Shenoy N."/>
            <person name="Sisk P."/>
            <person name="Stolte C."/>
            <person name="Sykes S."/>
            <person name="Walk T."/>
            <person name="White J."/>
            <person name="Yandava C."/>
            <person name="Allen-Vercoe E."/>
            <person name="Strauss J."/>
            <person name="Ambrose C."/>
            <person name="Lander E."/>
            <person name="Nusbaum C."/>
            <person name="Galagan J."/>
            <person name="Birren B."/>
        </authorList>
    </citation>
    <scope>NUCLEOTIDE SEQUENCE [LARGE SCALE GENOMIC DNA]</scope>
    <source>
        <strain evidence="1 2">3_1_12</strain>
    </source>
</reference>
<gene>
    <name evidence="1" type="ORF">BFAG_01017</name>
</gene>
<evidence type="ECO:0000313" key="1">
    <source>
        <dbReference type="EMBL" id="EFR52323.1"/>
    </source>
</evidence>
<keyword evidence="2" id="KW-1185">Reference proteome</keyword>
<sequence length="61" mass="7817">MYPKNYRYKIWCKNRHNFNNTKEFYMFFRRFVSVFFHSNSCLLKNRPEKPFIILNNIHYIF</sequence>
<proteinExistence type="predicted"/>
<organism evidence="1 2">
    <name type="scientific">Bacteroides fragilis 3_1_12</name>
    <dbReference type="NCBI Taxonomy" id="457424"/>
    <lineage>
        <taxon>Bacteria</taxon>
        <taxon>Pseudomonadati</taxon>
        <taxon>Bacteroidota</taxon>
        <taxon>Bacteroidia</taxon>
        <taxon>Bacteroidales</taxon>
        <taxon>Bacteroidaceae</taxon>
        <taxon>Bacteroides</taxon>
    </lineage>
</organism>
<dbReference type="EMBL" id="EQ973213">
    <property type="protein sequence ID" value="EFR52323.1"/>
    <property type="molecule type" value="Genomic_DNA"/>
</dbReference>
<protein>
    <submittedName>
        <fullName evidence="1">Uncharacterized protein</fullName>
    </submittedName>
</protein>
<dbReference type="Proteomes" id="UP000005101">
    <property type="component" value="Unassembled WGS sequence"/>
</dbReference>
<evidence type="ECO:0000313" key="2">
    <source>
        <dbReference type="Proteomes" id="UP000005101"/>
    </source>
</evidence>